<feature type="compositionally biased region" description="Basic and acidic residues" evidence="1">
    <location>
        <begin position="115"/>
        <end position="131"/>
    </location>
</feature>
<sequence length="187" mass="21116">SATAAANLTTSATTQRSKFYRQRTNLFPGQNKERSRTKRQAYGNFRSRYRGAGTTTTTTTTTTTQKPSHRIRVLELENIPLAHLEEGVYPTIVVELVALIAVAVLTTLDRAAQEHQGKEDLQQEDQLKEVVPRVATRMSKKETKKETIEEKKNEDGIKEVVIELPVTEQSSSEEEEKQVTETVEIKE</sequence>
<evidence type="ECO:0000313" key="3">
    <source>
        <dbReference type="Proteomes" id="UP000015102"/>
    </source>
</evidence>
<dbReference type="AlphaFoldDB" id="T1H353"/>
<reference evidence="2" key="2">
    <citation type="submission" date="2015-06" db="UniProtKB">
        <authorList>
            <consortium name="EnsemblMetazoa"/>
        </authorList>
    </citation>
    <scope>IDENTIFICATION</scope>
</reference>
<dbReference type="HOGENOM" id="CLU_1451117_0_0_1"/>
<feature type="compositionally biased region" description="Basic and acidic residues" evidence="1">
    <location>
        <begin position="139"/>
        <end position="152"/>
    </location>
</feature>
<dbReference type="EnsemblMetazoa" id="MESCA010668-RA">
    <property type="protein sequence ID" value="MESCA010668-PA"/>
    <property type="gene ID" value="MESCA010668"/>
</dbReference>
<feature type="compositionally biased region" description="Low complexity" evidence="1">
    <location>
        <begin position="1"/>
        <end position="14"/>
    </location>
</feature>
<protein>
    <submittedName>
        <fullName evidence="2">Uncharacterized protein</fullName>
    </submittedName>
</protein>
<feature type="region of interest" description="Disordered" evidence="1">
    <location>
        <begin position="1"/>
        <end position="21"/>
    </location>
</feature>
<organism evidence="2 3">
    <name type="scientific">Megaselia scalaris</name>
    <name type="common">Humpbacked fly</name>
    <name type="synonym">Phora scalaris</name>
    <dbReference type="NCBI Taxonomy" id="36166"/>
    <lineage>
        <taxon>Eukaryota</taxon>
        <taxon>Metazoa</taxon>
        <taxon>Ecdysozoa</taxon>
        <taxon>Arthropoda</taxon>
        <taxon>Hexapoda</taxon>
        <taxon>Insecta</taxon>
        <taxon>Pterygota</taxon>
        <taxon>Neoptera</taxon>
        <taxon>Endopterygota</taxon>
        <taxon>Diptera</taxon>
        <taxon>Brachycera</taxon>
        <taxon>Muscomorpha</taxon>
        <taxon>Platypezoidea</taxon>
        <taxon>Phoridae</taxon>
        <taxon>Megaseliini</taxon>
        <taxon>Megaselia</taxon>
    </lineage>
</organism>
<accession>T1H353</accession>
<feature type="region of interest" description="Disordered" evidence="1">
    <location>
        <begin position="164"/>
        <end position="187"/>
    </location>
</feature>
<reference evidence="3" key="1">
    <citation type="submission" date="2013-02" db="EMBL/GenBank/DDBJ databases">
        <authorList>
            <person name="Hughes D."/>
        </authorList>
    </citation>
    <scope>NUCLEOTIDE SEQUENCE</scope>
    <source>
        <strain>Durham</strain>
        <strain evidence="3">NC isolate 2 -- Noor lab</strain>
    </source>
</reference>
<dbReference type="EMBL" id="CAQQ02384774">
    <property type="status" value="NOT_ANNOTATED_CDS"/>
    <property type="molecule type" value="Genomic_DNA"/>
</dbReference>
<proteinExistence type="predicted"/>
<dbReference type="EMBL" id="CAQQ02384773">
    <property type="status" value="NOT_ANNOTATED_CDS"/>
    <property type="molecule type" value="Genomic_DNA"/>
</dbReference>
<feature type="compositionally biased region" description="Basic and acidic residues" evidence="1">
    <location>
        <begin position="177"/>
        <end position="187"/>
    </location>
</feature>
<name>T1H353_MEGSC</name>
<keyword evidence="3" id="KW-1185">Reference proteome</keyword>
<evidence type="ECO:0000313" key="2">
    <source>
        <dbReference type="EnsemblMetazoa" id="MESCA010668-PA"/>
    </source>
</evidence>
<evidence type="ECO:0000256" key="1">
    <source>
        <dbReference type="SAM" id="MobiDB-lite"/>
    </source>
</evidence>
<dbReference type="Proteomes" id="UP000015102">
    <property type="component" value="Unassembled WGS sequence"/>
</dbReference>
<feature type="region of interest" description="Disordered" evidence="1">
    <location>
        <begin position="115"/>
        <end position="152"/>
    </location>
</feature>